<feature type="region of interest" description="Disordered" evidence="4">
    <location>
        <begin position="1"/>
        <end position="35"/>
    </location>
</feature>
<dbReference type="AlphaFoldDB" id="A0A7S4RWF5"/>
<dbReference type="Pfam" id="PF05276">
    <property type="entry name" value="SH3BP5"/>
    <property type="match status" value="1"/>
</dbReference>
<evidence type="ECO:0000256" key="4">
    <source>
        <dbReference type="SAM" id="MobiDB-lite"/>
    </source>
</evidence>
<evidence type="ECO:0000256" key="2">
    <source>
        <dbReference type="ARBA" id="ARBA00023054"/>
    </source>
</evidence>
<keyword evidence="2 3" id="KW-0175">Coiled coil</keyword>
<evidence type="ECO:0000313" key="5">
    <source>
        <dbReference type="EMBL" id="CAE4627134.1"/>
    </source>
</evidence>
<dbReference type="InterPro" id="IPR007940">
    <property type="entry name" value="SH3BP5"/>
</dbReference>
<reference evidence="5" key="1">
    <citation type="submission" date="2021-01" db="EMBL/GenBank/DDBJ databases">
        <authorList>
            <person name="Corre E."/>
            <person name="Pelletier E."/>
            <person name="Niang G."/>
            <person name="Scheremetjew M."/>
            <person name="Finn R."/>
            <person name="Kale V."/>
            <person name="Holt S."/>
            <person name="Cochrane G."/>
            <person name="Meng A."/>
            <person name="Brown T."/>
            <person name="Cohen L."/>
        </authorList>
    </citation>
    <scope>NUCLEOTIDE SEQUENCE</scope>
    <source>
        <strain evidence="5">CCMP3105</strain>
    </source>
</reference>
<dbReference type="PANTHER" id="PTHR19423">
    <property type="entry name" value="SH3 DOMAIN-BINDING PROTEIN 5"/>
    <property type="match status" value="1"/>
</dbReference>
<feature type="coiled-coil region" evidence="3">
    <location>
        <begin position="48"/>
        <end position="75"/>
    </location>
</feature>
<feature type="region of interest" description="Disordered" evidence="4">
    <location>
        <begin position="263"/>
        <end position="303"/>
    </location>
</feature>
<dbReference type="GO" id="GO:0004860">
    <property type="term" value="F:protein kinase inhibitor activity"/>
    <property type="evidence" value="ECO:0007669"/>
    <property type="project" value="TreeGrafter"/>
</dbReference>
<proteinExistence type="inferred from homology"/>
<accession>A0A7S4RWF5</accession>
<feature type="compositionally biased region" description="Basic and acidic residues" evidence="4">
    <location>
        <begin position="19"/>
        <end position="35"/>
    </location>
</feature>
<dbReference type="GO" id="GO:0035556">
    <property type="term" value="P:intracellular signal transduction"/>
    <property type="evidence" value="ECO:0007669"/>
    <property type="project" value="InterPro"/>
</dbReference>
<organism evidence="5">
    <name type="scientific">Alexandrium monilatum</name>
    <dbReference type="NCBI Taxonomy" id="311494"/>
    <lineage>
        <taxon>Eukaryota</taxon>
        <taxon>Sar</taxon>
        <taxon>Alveolata</taxon>
        <taxon>Dinophyceae</taxon>
        <taxon>Gonyaulacales</taxon>
        <taxon>Pyrocystaceae</taxon>
        <taxon>Alexandrium</taxon>
    </lineage>
</organism>
<comment type="similarity">
    <text evidence="1">Belongs to the SH3BP5 family.</text>
</comment>
<gene>
    <name evidence="5" type="ORF">AMON00008_LOCUS41500</name>
</gene>
<evidence type="ECO:0000256" key="1">
    <source>
        <dbReference type="ARBA" id="ARBA00007796"/>
    </source>
</evidence>
<dbReference type="PANTHER" id="PTHR19423:SF1">
    <property type="entry name" value="SH3 DOMAIN-BINDING PROTEIN 5"/>
    <property type="match status" value="1"/>
</dbReference>
<dbReference type="GO" id="GO:0005737">
    <property type="term" value="C:cytoplasm"/>
    <property type="evidence" value="ECO:0007669"/>
    <property type="project" value="TreeGrafter"/>
</dbReference>
<feature type="coiled-coil region" evidence="3">
    <location>
        <begin position="170"/>
        <end position="233"/>
    </location>
</feature>
<dbReference type="EMBL" id="HBNR01058979">
    <property type="protein sequence ID" value="CAE4627134.1"/>
    <property type="molecule type" value="Transcribed_RNA"/>
</dbReference>
<name>A0A7S4RWF5_9DINO</name>
<protein>
    <submittedName>
        <fullName evidence="5">Uncharacterized protein</fullName>
    </submittedName>
</protein>
<feature type="region of interest" description="Disordered" evidence="4">
    <location>
        <begin position="324"/>
        <end position="346"/>
    </location>
</feature>
<sequence length="346" mass="38665">MAEVRVADGVLAADCSGPEADKGHASEGELAERERELTREVPLLLDTMNRTSSEVNTLEQQVTQAQARYRKLLDQWSRLYEDVRAQHGSDMDRAKPFFEAEEVLEASRRRVHGAVREFSAASSQHTQSKRDLRELEERLAYGAHKVKLDGDQQDGLSRATVRVLRCQQERDRREQEHSRAVRELQEATEAAETWRTQIGDTTIKRALPHHRLLQKHQVTLAAEQTMINQLSERTRQAKAAYTHSMKELDRINVAVHDARKIHVKASRRPAQPDEPEAEAPPGEMHEGMPEQAAPEPLSALERAALDVLGDEEAECCAGAVTSLRSNGHSSFAQEPVGGPADDGPFS</sequence>
<evidence type="ECO:0000256" key="3">
    <source>
        <dbReference type="SAM" id="Coils"/>
    </source>
</evidence>